<gene>
    <name evidence="2" type="ORF">AK812_SmicGene5785</name>
</gene>
<evidence type="ECO:0000256" key="1">
    <source>
        <dbReference type="SAM" id="MobiDB-lite"/>
    </source>
</evidence>
<evidence type="ECO:0000313" key="3">
    <source>
        <dbReference type="Proteomes" id="UP000186817"/>
    </source>
</evidence>
<proteinExistence type="predicted"/>
<dbReference type="AlphaFoldDB" id="A0A1Q9ESX1"/>
<name>A0A1Q9ESX1_SYMMI</name>
<keyword evidence="3" id="KW-1185">Reference proteome</keyword>
<protein>
    <submittedName>
        <fullName evidence="2">Uncharacterized protein</fullName>
    </submittedName>
</protein>
<sequence length="232" mass="25492">MGRWYPRLAARGASRRLLGALRMLPSAGSGLVERPLRTTRPLANRRPREQSQERQGAAAVFAVDCLVEGKVEVAEGDVGCHSRFRPFADACYRSLKVAGSAGQHVRAGRAMVAIPHPSVHYKDSALPAMMTRPEHESRGMRKVRMVEMNSDVPSAMYTARQAGQSLGLDTELVDSGNEVSATFATPETLSWSLSNSQFLTVLTCNSALKPLKSLRFVLRLRSLRRTSSQAHF</sequence>
<dbReference type="Proteomes" id="UP000186817">
    <property type="component" value="Unassembled WGS sequence"/>
</dbReference>
<accession>A0A1Q9ESX1</accession>
<organism evidence="2 3">
    <name type="scientific">Symbiodinium microadriaticum</name>
    <name type="common">Dinoflagellate</name>
    <name type="synonym">Zooxanthella microadriatica</name>
    <dbReference type="NCBI Taxonomy" id="2951"/>
    <lineage>
        <taxon>Eukaryota</taxon>
        <taxon>Sar</taxon>
        <taxon>Alveolata</taxon>
        <taxon>Dinophyceae</taxon>
        <taxon>Suessiales</taxon>
        <taxon>Symbiodiniaceae</taxon>
        <taxon>Symbiodinium</taxon>
    </lineage>
</organism>
<reference evidence="2 3" key="1">
    <citation type="submission" date="2016-02" db="EMBL/GenBank/DDBJ databases">
        <title>Genome analysis of coral dinoflagellate symbionts highlights evolutionary adaptations to a symbiotic lifestyle.</title>
        <authorList>
            <person name="Aranda M."/>
            <person name="Li Y."/>
            <person name="Liew Y.J."/>
            <person name="Baumgarten S."/>
            <person name="Simakov O."/>
            <person name="Wilson M."/>
            <person name="Piel J."/>
            <person name="Ashoor H."/>
            <person name="Bougouffa S."/>
            <person name="Bajic V.B."/>
            <person name="Ryu T."/>
            <person name="Ravasi T."/>
            <person name="Bayer T."/>
            <person name="Micklem G."/>
            <person name="Kim H."/>
            <person name="Bhak J."/>
            <person name="Lajeunesse T.C."/>
            <person name="Voolstra C.R."/>
        </authorList>
    </citation>
    <scope>NUCLEOTIDE SEQUENCE [LARGE SCALE GENOMIC DNA]</scope>
    <source>
        <strain evidence="2 3">CCMP2467</strain>
    </source>
</reference>
<comment type="caution">
    <text evidence="2">The sequence shown here is derived from an EMBL/GenBank/DDBJ whole genome shotgun (WGS) entry which is preliminary data.</text>
</comment>
<dbReference type="OrthoDB" id="10291271at2759"/>
<evidence type="ECO:0000313" key="2">
    <source>
        <dbReference type="EMBL" id="OLQ10504.1"/>
    </source>
</evidence>
<dbReference type="EMBL" id="LSRX01000076">
    <property type="protein sequence ID" value="OLQ10504.1"/>
    <property type="molecule type" value="Genomic_DNA"/>
</dbReference>
<feature type="region of interest" description="Disordered" evidence="1">
    <location>
        <begin position="32"/>
        <end position="55"/>
    </location>
</feature>